<protein>
    <submittedName>
        <fullName evidence="3">Serine/threonine-protein phosphatase 2A 55 kDa regulatory subunit B delta isoform</fullName>
    </submittedName>
</protein>
<dbReference type="SUPFAM" id="SSF50978">
    <property type="entry name" value="WD40 repeat-like"/>
    <property type="match status" value="1"/>
</dbReference>
<dbReference type="PANTHER" id="PTHR11871">
    <property type="entry name" value="PROTEIN PHOSPHATASE PP2A REGULATORY SUBUNIT B"/>
    <property type="match status" value="1"/>
</dbReference>
<dbReference type="Proteomes" id="UP000016927">
    <property type="component" value="Unassembled WGS sequence"/>
</dbReference>
<dbReference type="InterPro" id="IPR000009">
    <property type="entry name" value="PP2A_PR55"/>
</dbReference>
<keyword evidence="1" id="KW-0853">WD repeat</keyword>
<dbReference type="OMA" id="NIHAYIC"/>
<proteinExistence type="predicted"/>
<dbReference type="STRING" id="578461.R0MFE2"/>
<accession>R0MFE2</accession>
<dbReference type="HOGENOM" id="CLU_060773_0_0_1"/>
<evidence type="ECO:0000313" key="4">
    <source>
        <dbReference type="Proteomes" id="UP000016927"/>
    </source>
</evidence>
<dbReference type="InterPro" id="IPR036322">
    <property type="entry name" value="WD40_repeat_dom_sf"/>
</dbReference>
<dbReference type="OrthoDB" id="6274823at2759"/>
<name>R0MFE2_NOSB1</name>
<evidence type="ECO:0000256" key="1">
    <source>
        <dbReference type="ARBA" id="ARBA00022574"/>
    </source>
</evidence>
<gene>
    <name evidence="3" type="primary">2ABD</name>
    <name evidence="3" type="ORF">NBO_1156g0002</name>
</gene>
<keyword evidence="2" id="KW-0677">Repeat</keyword>
<dbReference type="GO" id="GO:0000159">
    <property type="term" value="C:protein phosphatase type 2A complex"/>
    <property type="evidence" value="ECO:0007669"/>
    <property type="project" value="InterPro"/>
</dbReference>
<dbReference type="EMBL" id="KB910063">
    <property type="protein sequence ID" value="EOB11473.1"/>
    <property type="molecule type" value="Genomic_DNA"/>
</dbReference>
<dbReference type="GO" id="GO:0019888">
    <property type="term" value="F:protein phosphatase regulator activity"/>
    <property type="evidence" value="ECO:0007669"/>
    <property type="project" value="InterPro"/>
</dbReference>
<organism evidence="3 4">
    <name type="scientific">Nosema bombycis (strain CQ1 / CVCC 102059)</name>
    <name type="common">Microsporidian parasite</name>
    <name type="synonym">Pebrine of silkworm</name>
    <dbReference type="NCBI Taxonomy" id="578461"/>
    <lineage>
        <taxon>Eukaryota</taxon>
        <taxon>Fungi</taxon>
        <taxon>Fungi incertae sedis</taxon>
        <taxon>Microsporidia</taxon>
        <taxon>Nosematidae</taxon>
        <taxon>Nosema</taxon>
    </lineage>
</organism>
<keyword evidence="4" id="KW-1185">Reference proteome</keyword>
<dbReference type="VEuPathDB" id="MicrosporidiaDB:NBO_1156g0002"/>
<evidence type="ECO:0000256" key="2">
    <source>
        <dbReference type="ARBA" id="ARBA00022737"/>
    </source>
</evidence>
<dbReference type="AlphaFoldDB" id="R0MFE2"/>
<reference evidence="3 4" key="1">
    <citation type="journal article" date="2013" name="BMC Genomics">
        <title>Comparative genomics of parasitic silkworm microsporidia reveal an association between genome expansion and host adaptation.</title>
        <authorList>
            <person name="Pan G."/>
            <person name="Xu J."/>
            <person name="Li T."/>
            <person name="Xia Q."/>
            <person name="Liu S.L."/>
            <person name="Zhang G."/>
            <person name="Li S."/>
            <person name="Li C."/>
            <person name="Liu H."/>
            <person name="Yang L."/>
            <person name="Liu T."/>
            <person name="Zhang X."/>
            <person name="Wu Z."/>
            <person name="Fan W."/>
            <person name="Dang X."/>
            <person name="Xiang H."/>
            <person name="Tao M."/>
            <person name="Li Y."/>
            <person name="Hu J."/>
            <person name="Li Z."/>
            <person name="Lin L."/>
            <person name="Luo J."/>
            <person name="Geng L."/>
            <person name="Wang L."/>
            <person name="Long M."/>
            <person name="Wan Y."/>
            <person name="He N."/>
            <person name="Zhang Z."/>
            <person name="Lu C."/>
            <person name="Keeling P.J."/>
            <person name="Wang J."/>
            <person name="Xiang Z."/>
            <person name="Zhou Z."/>
        </authorList>
    </citation>
    <scope>NUCLEOTIDE SEQUENCE [LARGE SCALE GENOMIC DNA]</scope>
    <source>
        <strain evidence="4">CQ1 / CVCC 102059</strain>
    </source>
</reference>
<evidence type="ECO:0000313" key="3">
    <source>
        <dbReference type="EMBL" id="EOB11473.1"/>
    </source>
</evidence>
<sequence>MYNFSKFYELTSLRLKKIKIRKGLNQDLMWIKKKKWDLEQNTLLDKEKICSIMYKDLLYVGHEDGFVQAYSEDLLFSFKAYDLRFDYLESCDVLERVTAIDRFETGGVSHNLIIANERNIKIIEVRNSESTKNIINNNLSKTYNNTLLKEFNNIHSYMINSVSVSKDEQVFISSDYLVVNLWHTDRLDVGYTLLDIRPKKGDELVFVINVSKFSDHDSNLFGYSTTAGDIVINDIRISSKSETVNTISCKDMNHLDGALKSISDFNFIDQNLICARNLNSILMFDARNTSKEIFKTEIGENLFKSPDVFDTEAVYAKI</sequence>